<dbReference type="EMBL" id="JANIEX010000260">
    <property type="protein sequence ID" value="KAJ3569967.1"/>
    <property type="molecule type" value="Genomic_DNA"/>
</dbReference>
<feature type="compositionally biased region" description="Basic residues" evidence="1">
    <location>
        <begin position="375"/>
        <end position="386"/>
    </location>
</feature>
<organism evidence="2 3">
    <name type="scientific">Leucocoprinus birnbaumii</name>
    <dbReference type="NCBI Taxonomy" id="56174"/>
    <lineage>
        <taxon>Eukaryota</taxon>
        <taxon>Fungi</taxon>
        <taxon>Dikarya</taxon>
        <taxon>Basidiomycota</taxon>
        <taxon>Agaricomycotina</taxon>
        <taxon>Agaricomycetes</taxon>
        <taxon>Agaricomycetidae</taxon>
        <taxon>Agaricales</taxon>
        <taxon>Agaricineae</taxon>
        <taxon>Agaricaceae</taxon>
        <taxon>Leucocoprinus</taxon>
    </lineage>
</organism>
<keyword evidence="3" id="KW-1185">Reference proteome</keyword>
<feature type="compositionally biased region" description="Basic and acidic residues" evidence="1">
    <location>
        <begin position="401"/>
        <end position="417"/>
    </location>
</feature>
<feature type="region of interest" description="Disordered" evidence="1">
    <location>
        <begin position="223"/>
        <end position="244"/>
    </location>
</feature>
<evidence type="ECO:0000256" key="1">
    <source>
        <dbReference type="SAM" id="MobiDB-lite"/>
    </source>
</evidence>
<dbReference type="AlphaFoldDB" id="A0AAD5VWW8"/>
<protein>
    <submittedName>
        <fullName evidence="2">Uncharacterized protein</fullName>
    </submittedName>
</protein>
<reference evidence="2" key="1">
    <citation type="submission" date="2022-07" db="EMBL/GenBank/DDBJ databases">
        <title>Genome Sequence of Leucocoprinus birnbaumii.</title>
        <authorList>
            <person name="Buettner E."/>
        </authorList>
    </citation>
    <scope>NUCLEOTIDE SEQUENCE</scope>
    <source>
        <strain evidence="2">VT141</strain>
    </source>
</reference>
<comment type="caution">
    <text evidence="2">The sequence shown here is derived from an EMBL/GenBank/DDBJ whole genome shotgun (WGS) entry which is preliminary data.</text>
</comment>
<feature type="compositionally biased region" description="Polar residues" evidence="1">
    <location>
        <begin position="10"/>
        <end position="21"/>
    </location>
</feature>
<feature type="region of interest" description="Disordered" evidence="1">
    <location>
        <begin position="1"/>
        <end position="97"/>
    </location>
</feature>
<gene>
    <name evidence="2" type="ORF">NP233_g4700</name>
</gene>
<accession>A0AAD5VWW8</accession>
<sequence>MNKRGRVPNSPLNNSPVQSLQRAGGSRSDSIVPRPPQTDTSTVSRRQPVAPHPETPGSPFSGSTQTESRFNSQTRTSADPPRDTPGPKLYPVSPNSDQRTLLHDAQQISLHSVLSPRDEGDVLTSSQIAIRRTKQHLSACTRLAKDIGGLLELDNNAAYKRTLYQLLEKIHDERGCHYFEQTAEDLWRSIQPDLKAQFERISAKYLKESREGALMGLDRFVPEAASTETPTNQELTDADQAESEENLSYERRVPHFLNALEEAFSSSLYQAAPDSTRIVANLRHVLGEEIEQILLDQRAADLQAEAADRVAEDALFNFAVFQRCWLGLRKPLIRIAEEGERKIQKRKGVDGEDNVGEKDDTERCGEEEGEEEGVRKHKTERQRKAGKTQAVEEAEEERDNEGEQNRVDAKERNRVTEEEQVEEEDKENRSEEDTEEGEGSTTEGIGTEEQKKEGTARNLASSSHRHYSVREAYKPGYIHRLHSRRNWYKLAVTVLEIQEMLELRTFKGQRSELLKHANEILGNLVVDLSNNLSAPGVSLNLLDDEIADDITNQFFLGLFNKFKEVYLD</sequence>
<evidence type="ECO:0000313" key="3">
    <source>
        <dbReference type="Proteomes" id="UP001213000"/>
    </source>
</evidence>
<proteinExistence type="predicted"/>
<feature type="compositionally biased region" description="Basic and acidic residues" evidence="1">
    <location>
        <begin position="343"/>
        <end position="366"/>
    </location>
</feature>
<name>A0AAD5VWW8_9AGAR</name>
<dbReference type="Proteomes" id="UP001213000">
    <property type="component" value="Unassembled WGS sequence"/>
</dbReference>
<feature type="compositionally biased region" description="Polar residues" evidence="1">
    <location>
        <begin position="58"/>
        <end position="77"/>
    </location>
</feature>
<feature type="region of interest" description="Disordered" evidence="1">
    <location>
        <begin position="343"/>
        <end position="465"/>
    </location>
</feature>
<evidence type="ECO:0000313" key="2">
    <source>
        <dbReference type="EMBL" id="KAJ3569967.1"/>
    </source>
</evidence>
<feature type="compositionally biased region" description="Polar residues" evidence="1">
    <location>
        <begin position="226"/>
        <end position="235"/>
    </location>
</feature>